<organism evidence="1 2">
    <name type="scientific">Thermoproteus tenax (strain ATCC 35583 / DSM 2078 / JCM 9277 / NBRC 100435 / Kra 1)</name>
    <dbReference type="NCBI Taxonomy" id="768679"/>
    <lineage>
        <taxon>Archaea</taxon>
        <taxon>Thermoproteota</taxon>
        <taxon>Thermoprotei</taxon>
        <taxon>Thermoproteales</taxon>
        <taxon>Thermoproteaceae</taxon>
        <taxon>Thermoproteus</taxon>
    </lineage>
</organism>
<dbReference type="KEGG" id="ttn:TTX_0119"/>
<sequence>MAFVEEDAVEKVEFGPPWLLATAWRLGLDSVVTSVEGAKSVVEHRSYMRNPLAKASVVMPKPREVKRVFAVAGMSDGIVDELLRATGLRYAEVALGVYEDGERVIDVDPIPELDEARARLLAEFLASET</sequence>
<protein>
    <submittedName>
        <fullName evidence="1">Uncharacterized protein</fullName>
    </submittedName>
</protein>
<evidence type="ECO:0000313" key="2">
    <source>
        <dbReference type="Proteomes" id="UP000002654"/>
    </source>
</evidence>
<dbReference type="HOGENOM" id="CLU_124268_0_0_2"/>
<dbReference type="STRING" id="768679.TTX_0119"/>
<dbReference type="Proteomes" id="UP000002654">
    <property type="component" value="Chromosome"/>
</dbReference>
<accession>G4RMG5</accession>
<dbReference type="AlphaFoldDB" id="G4RMG5"/>
<gene>
    <name evidence="1" type="ordered locus">TTX_0119</name>
</gene>
<dbReference type="PATRIC" id="fig|768679.9.peg.124"/>
<dbReference type="EMBL" id="FN869859">
    <property type="protein sequence ID" value="CCC80796.1"/>
    <property type="molecule type" value="Genomic_DNA"/>
</dbReference>
<proteinExistence type="predicted"/>
<evidence type="ECO:0000313" key="1">
    <source>
        <dbReference type="EMBL" id="CCC80796.1"/>
    </source>
</evidence>
<dbReference type="PaxDb" id="768679-TTX_0119"/>
<name>G4RMG5_THETK</name>
<reference evidence="1 2" key="1">
    <citation type="journal article" date="2011" name="PLoS ONE">
        <title>The complete genome sequence of Thermoproteus tenax: a physiologically versatile member of the Crenarchaeota.</title>
        <authorList>
            <person name="Siebers B."/>
            <person name="Zaparty M."/>
            <person name="Raddatz G."/>
            <person name="Tjaden B."/>
            <person name="Albers S.V."/>
            <person name="Bell S.D."/>
            <person name="Blombach F."/>
            <person name="Kletzin A."/>
            <person name="Kyrpides N."/>
            <person name="Lanz C."/>
            <person name="Plagens A."/>
            <person name="Rampp M."/>
            <person name="Rosinus A."/>
            <person name="von Jan M."/>
            <person name="Makarova K.S."/>
            <person name="Klenk H.P."/>
            <person name="Schuster S.C."/>
            <person name="Hensel R."/>
        </authorList>
    </citation>
    <scope>NUCLEOTIDE SEQUENCE [LARGE SCALE GENOMIC DNA]</scope>
    <source>
        <strain evidence="2">ATCC 35583 / DSM 2078 / JCM 9277 / NBRC 100435 / Kra 1</strain>
    </source>
</reference>
<keyword evidence="2" id="KW-1185">Reference proteome</keyword>
<dbReference type="eggNOG" id="arCOG04019">
    <property type="taxonomic scope" value="Archaea"/>
</dbReference>